<dbReference type="InterPro" id="IPR046703">
    <property type="entry name" value="DUF6776"/>
</dbReference>
<keyword evidence="2" id="KW-0472">Membrane</keyword>
<keyword evidence="2" id="KW-0812">Transmembrane</keyword>
<accession>A0A1E3V0D2</accession>
<proteinExistence type="predicted"/>
<evidence type="ECO:0000256" key="2">
    <source>
        <dbReference type="SAM" id="Phobius"/>
    </source>
</evidence>
<sequence>MPNYHRWLDRLQVMDLKYRPSTKYLLLLVFVAFLLGAWVSFIVLNSDEAVVKHIGGGKLQRVTAELELQTQELATRNLELSVEREANAQMQDMFAQQMKKQKELEHELAFYRSIMSPDDNAEGVAIHGLEMTPGALVDEYNFKLILTQLQKRKQAIQGRTEITLIGVQDGKSVELSVNKLTGSKLEFDFRYFQVIDTKVTVPAGFNVVQVKVKVVVPSSRWTKNSQTEHVYSVPELLQGEKEPRVILEQNSQVTDNLPQKTDVRGSND</sequence>
<evidence type="ECO:0000256" key="1">
    <source>
        <dbReference type="SAM" id="MobiDB-lite"/>
    </source>
</evidence>
<keyword evidence="5" id="KW-1185">Reference proteome</keyword>
<name>A0A1E3V0D2_9GAMM</name>
<gene>
    <name evidence="3" type="ORF">E2650_01300</name>
    <name evidence="4" type="ORF">ODY93_00535</name>
</gene>
<feature type="compositionally biased region" description="Polar residues" evidence="1">
    <location>
        <begin position="248"/>
        <end position="260"/>
    </location>
</feature>
<reference evidence="4 5" key="3">
    <citation type="submission" date="2022-09" db="EMBL/GenBank/DDBJ databases">
        <title>The outer-membrane cytochrome OmcA is essential for infection of Shewanella oneidensis by a zebrafish-associated bacteriophage.</title>
        <authorList>
            <person name="Grenfell A.W."/>
            <person name="Intile P."/>
            <person name="Mcfarlane J."/>
            <person name="Leung D."/>
            <person name="Abdalla K."/>
            <person name="Wold M."/>
            <person name="Kees E."/>
            <person name="Gralnick J."/>
        </authorList>
    </citation>
    <scope>NUCLEOTIDE SEQUENCE [LARGE SCALE GENOMIC DNA]</scope>
    <source>
        <strain evidence="4 5">NF-5</strain>
    </source>
</reference>
<protein>
    <submittedName>
        <fullName evidence="3">Uncharacterized protein</fullName>
    </submittedName>
</protein>
<dbReference type="Proteomes" id="UP001159075">
    <property type="component" value="Unassembled WGS sequence"/>
</dbReference>
<evidence type="ECO:0000313" key="5">
    <source>
        <dbReference type="Proteomes" id="UP001159075"/>
    </source>
</evidence>
<dbReference type="RefSeq" id="WP_047537771.1">
    <property type="nucleotide sequence ID" value="NZ_BLRE01000013.1"/>
</dbReference>
<dbReference type="EMBL" id="SUNE01000001">
    <property type="protein sequence ID" value="MDG5898561.1"/>
    <property type="molecule type" value="Genomic_DNA"/>
</dbReference>
<feature type="transmembrane region" description="Helical" evidence="2">
    <location>
        <begin position="24"/>
        <end position="44"/>
    </location>
</feature>
<comment type="caution">
    <text evidence="3">The sequence shown here is derived from an EMBL/GenBank/DDBJ whole genome shotgun (WGS) entry which is preliminary data.</text>
</comment>
<feature type="region of interest" description="Disordered" evidence="1">
    <location>
        <begin position="248"/>
        <end position="268"/>
    </location>
</feature>
<dbReference type="Pfam" id="PF20567">
    <property type="entry name" value="DUF6776"/>
    <property type="match status" value="1"/>
</dbReference>
<dbReference type="Proteomes" id="UP001152518">
    <property type="component" value="Unassembled WGS sequence"/>
</dbReference>
<evidence type="ECO:0000313" key="3">
    <source>
        <dbReference type="EMBL" id="MDG5898561.1"/>
    </source>
</evidence>
<evidence type="ECO:0000313" key="4">
    <source>
        <dbReference type="EMBL" id="MDI5830035.1"/>
    </source>
</evidence>
<reference evidence="3" key="1">
    <citation type="journal article" date="2019" name="Int J Environ Res Public Health">
        <title>Characterization of Chromosome-Mediated BlaOXA-894 in Shewanella xiamenensis Isolated from Pig Wastewater.</title>
        <authorList>
            <person name="Zou H."/>
            <person name="Zhou Z."/>
            <person name="Xia H."/>
            <person name="Zhao Q."/>
            <person name="Li X."/>
        </authorList>
    </citation>
    <scope>NUCLEOTIDE SEQUENCE</scope>
    <source>
        <strain evidence="3">2015oxa</strain>
    </source>
</reference>
<keyword evidence="2" id="KW-1133">Transmembrane helix</keyword>
<reference evidence="3" key="2">
    <citation type="submission" date="2019-04" db="EMBL/GenBank/DDBJ databases">
        <authorList>
            <person name="Zou H."/>
        </authorList>
    </citation>
    <scope>NUCLEOTIDE SEQUENCE</scope>
    <source>
        <strain evidence="3">2015oxa</strain>
    </source>
</reference>
<organism evidence="3">
    <name type="scientific">Shewanella xiamenensis</name>
    <dbReference type="NCBI Taxonomy" id="332186"/>
    <lineage>
        <taxon>Bacteria</taxon>
        <taxon>Pseudomonadati</taxon>
        <taxon>Pseudomonadota</taxon>
        <taxon>Gammaproteobacteria</taxon>
        <taxon>Alteromonadales</taxon>
        <taxon>Shewanellaceae</taxon>
        <taxon>Shewanella</taxon>
    </lineage>
</organism>
<dbReference type="AlphaFoldDB" id="A0A1E3V0D2"/>
<dbReference type="EMBL" id="JAOTLW010000001">
    <property type="protein sequence ID" value="MDI5830035.1"/>
    <property type="molecule type" value="Genomic_DNA"/>
</dbReference>
<dbReference type="OrthoDB" id="7056878at2"/>